<gene>
    <name evidence="2" type="ORF">PODANS_1_460</name>
</gene>
<feature type="chain" id="PRO_5007638435" evidence="1">
    <location>
        <begin position="25"/>
        <end position="166"/>
    </location>
</feature>
<dbReference type="RefSeq" id="XP_001912228.1">
    <property type="nucleotide sequence ID" value="XM_001912193.1"/>
</dbReference>
<dbReference type="EMBL" id="FO904936">
    <property type="protein sequence ID" value="CDP22350.1"/>
    <property type="molecule type" value="Genomic_DNA"/>
</dbReference>
<accession>B2A9G0</accession>
<sequence>MRILFSCFAKVICPFLCSLPSISSSLISCHPCLYFNLWQSRVNCFAARTNLLVSQNHFPHSLASSRSQFMSLGTKSTTSHNSLLYVGSQGVLQAALPSSHSSSTALSTSRLSESARGLEVETGLDVKTLRCPRPARLLGRGRGPELLSGPVCVAWVDVDEVGTQEG</sequence>
<dbReference type="HOGENOM" id="CLU_1603438_0_0_1"/>
<protein>
    <submittedName>
        <fullName evidence="2">Podospora anserina S mat+ genomic DNA chromosome 1, supercontig 1</fullName>
    </submittedName>
</protein>
<dbReference type="GeneID" id="6197426"/>
<evidence type="ECO:0000256" key="1">
    <source>
        <dbReference type="SAM" id="SignalP"/>
    </source>
</evidence>
<name>B2A9G0_PODAN</name>
<evidence type="ECO:0000313" key="2">
    <source>
        <dbReference type="EMBL" id="CAP59707.1"/>
    </source>
</evidence>
<keyword evidence="1" id="KW-0732">Signal</keyword>
<evidence type="ECO:0000313" key="3">
    <source>
        <dbReference type="EMBL" id="CDP22350.1"/>
    </source>
</evidence>
<reference evidence="4" key="3">
    <citation type="journal article" date="2014" name="Genetics">
        <title>Maintaining two mating types: Structure of the mating type locus and its role in heterokaryosis in Podospora anserina.</title>
        <authorList>
            <person name="Grognet P."/>
            <person name="Bidard F."/>
            <person name="Kuchly C."/>
            <person name="Tong L.C.H."/>
            <person name="Coppin E."/>
            <person name="Benkhali J.A."/>
            <person name="Couloux A."/>
            <person name="Wincker P."/>
            <person name="Debuchy R."/>
            <person name="Silar P."/>
        </authorList>
    </citation>
    <scope>GENOME REANNOTATION</scope>
    <source>
        <strain evidence="4">S / ATCC MYA-4624 / DSM 980 / FGSC 10383</strain>
    </source>
</reference>
<keyword evidence="4" id="KW-1185">Reference proteome</keyword>
<dbReference type="EMBL" id="CU633438">
    <property type="protein sequence ID" value="CAP59707.1"/>
    <property type="molecule type" value="Genomic_DNA"/>
</dbReference>
<reference evidence="2 4" key="1">
    <citation type="journal article" date="2008" name="Genome Biol.">
        <title>The genome sequence of the model ascomycete fungus Podospora anserina.</title>
        <authorList>
            <person name="Espagne E."/>
            <person name="Lespinet O."/>
            <person name="Malagnac F."/>
            <person name="Da Silva C."/>
            <person name="Jaillon O."/>
            <person name="Porcel B.M."/>
            <person name="Couloux A."/>
            <person name="Aury J.-M."/>
            <person name="Segurens B."/>
            <person name="Poulain J."/>
            <person name="Anthouard V."/>
            <person name="Grossetete S."/>
            <person name="Khalili H."/>
            <person name="Coppin E."/>
            <person name="Dequard-Chablat M."/>
            <person name="Picard M."/>
            <person name="Contamine V."/>
            <person name="Arnaise S."/>
            <person name="Bourdais A."/>
            <person name="Berteaux-Lecellier V."/>
            <person name="Gautheret D."/>
            <person name="de Vries R.P."/>
            <person name="Battaglia E."/>
            <person name="Coutinho P.M."/>
            <person name="Danchin E.G.J."/>
            <person name="Henrissat B."/>
            <person name="El Khoury R."/>
            <person name="Sainsard-Chanet A."/>
            <person name="Boivin A."/>
            <person name="Pinan-Lucarre B."/>
            <person name="Sellem C.H."/>
            <person name="Debuchy R."/>
            <person name="Wincker P."/>
            <person name="Weissenbach J."/>
            <person name="Silar P."/>
        </authorList>
    </citation>
    <scope>NUCLEOTIDE SEQUENCE [LARGE SCALE GENOMIC DNA]</scope>
    <source>
        <strain evidence="4">S / ATCC MYA-4624 / DSM 980 / FGSC 10383</strain>
        <strain evidence="2">S mat+</strain>
    </source>
</reference>
<reference evidence="2" key="2">
    <citation type="submission" date="2008-07" db="EMBL/GenBank/DDBJ databases">
        <authorList>
            <person name="Genoscope - CEA"/>
        </authorList>
    </citation>
    <scope>NUCLEOTIDE SEQUENCE</scope>
    <source>
        <strain evidence="2">S mat+</strain>
    </source>
</reference>
<dbReference type="KEGG" id="pan:PODANSg09274"/>
<reference evidence="3" key="4">
    <citation type="submission" date="2015-04" db="EMBL/GenBank/DDBJ databases">
        <title>Maintaining two mating types: Structure of the mating type locus and its role in heterokaryosis in Podospora anserina.</title>
        <authorList>
            <person name="Grognet P."/>
            <person name="Bidard F."/>
            <person name="Kuchly C."/>
            <person name="Chan Ho Tong L."/>
            <person name="Coppin E."/>
            <person name="Ait Benkhali J."/>
            <person name="Couloux A."/>
            <person name="Wincker P."/>
            <person name="Debuchy R."/>
            <person name="Silar P."/>
        </authorList>
    </citation>
    <scope>NUCLEOTIDE SEQUENCE</scope>
</reference>
<dbReference type="VEuPathDB" id="FungiDB:PODANS_1_460"/>
<evidence type="ECO:0000313" key="4">
    <source>
        <dbReference type="Proteomes" id="UP000001197"/>
    </source>
</evidence>
<dbReference type="PROSITE" id="PS51257">
    <property type="entry name" value="PROKAR_LIPOPROTEIN"/>
    <property type="match status" value="1"/>
</dbReference>
<dbReference type="AlphaFoldDB" id="B2A9G0"/>
<dbReference type="Proteomes" id="UP000001197">
    <property type="component" value="Chromosome 1"/>
</dbReference>
<organism evidence="2">
    <name type="scientific">Podospora anserina (strain S / ATCC MYA-4624 / DSM 980 / FGSC 10383)</name>
    <name type="common">Pleurage anserina</name>
    <dbReference type="NCBI Taxonomy" id="515849"/>
    <lineage>
        <taxon>Eukaryota</taxon>
        <taxon>Fungi</taxon>
        <taxon>Dikarya</taxon>
        <taxon>Ascomycota</taxon>
        <taxon>Pezizomycotina</taxon>
        <taxon>Sordariomycetes</taxon>
        <taxon>Sordariomycetidae</taxon>
        <taxon>Sordariales</taxon>
        <taxon>Podosporaceae</taxon>
        <taxon>Podospora</taxon>
        <taxon>Podospora anserina</taxon>
    </lineage>
</organism>
<proteinExistence type="predicted"/>
<feature type="signal peptide" evidence="1">
    <location>
        <begin position="1"/>
        <end position="24"/>
    </location>
</feature>